<evidence type="ECO:0000313" key="3">
    <source>
        <dbReference type="EMBL" id="RHD86138.1"/>
    </source>
</evidence>
<evidence type="ECO:0000313" key="4">
    <source>
        <dbReference type="Proteomes" id="UP000284785"/>
    </source>
</evidence>
<feature type="signal peptide" evidence="1">
    <location>
        <begin position="1"/>
        <end position="20"/>
    </location>
</feature>
<organism evidence="3 4">
    <name type="scientific">Bacteroides thetaiotaomicron</name>
    <dbReference type="NCBI Taxonomy" id="818"/>
    <lineage>
        <taxon>Bacteria</taxon>
        <taxon>Pseudomonadati</taxon>
        <taxon>Bacteroidota</taxon>
        <taxon>Bacteroidia</taxon>
        <taxon>Bacteroidales</taxon>
        <taxon>Bacteroidaceae</taxon>
        <taxon>Bacteroides</taxon>
    </lineage>
</organism>
<comment type="caution">
    <text evidence="3">The sequence shown here is derived from an EMBL/GenBank/DDBJ whole genome shotgun (WGS) entry which is preliminary data.</text>
</comment>
<sequence length="470" mass="52520">MSTKTLFKLLWVPFVTSVFASCSDKEELLYTPPEETNDSYISPAVPQGNSWPEASMSLTQPFLGAGYDIMGSYIDNNSVKEPVLDLSKIDNERISNLVGSSGVGDSFIGRDMKEFLRSITKYKKFVVPAENKDDLLFTATITGHKYFQKPYDYSSQYTFAFGSSGANGVIQRLLTLNADWSNWLADDFRQELEDASPETIIELFGTHILVNTHLGYISKTLYRSIVADDEENLLRTANTGMGAHQSSIIKHPNVSITYPEETVKKNYGGTIVVSLQGADYKVFDQLTGDPMDISPWIQSANEKNRALTTLTGEDLIPIYEVIADPIKKQQIKEAVIAHIKRHQLSLQQTAPIFQASDGHYHRYYTSYKELTAKADICQGVIGSVFVRHEPGTVPLYLSSDGKNHRLTLEPAPNGDGTIIGYVYEKKSNDLNCIYEISDGKNFAYTTEEKDTYGNKGTWKPTGLSFYTKKV</sequence>
<proteinExistence type="predicted"/>
<evidence type="ECO:0000256" key="1">
    <source>
        <dbReference type="SAM" id="SignalP"/>
    </source>
</evidence>
<keyword evidence="1" id="KW-0732">Signal</keyword>
<reference evidence="3 4" key="1">
    <citation type="submission" date="2018-08" db="EMBL/GenBank/DDBJ databases">
        <title>A genome reference for cultivated species of the human gut microbiota.</title>
        <authorList>
            <person name="Zou Y."/>
            <person name="Xue W."/>
            <person name="Luo G."/>
        </authorList>
    </citation>
    <scope>NUCLEOTIDE SEQUENCE [LARGE SCALE GENOMIC DNA]</scope>
    <source>
        <strain evidence="3 4">AM30-26</strain>
    </source>
</reference>
<dbReference type="Proteomes" id="UP000440614">
    <property type="component" value="Unassembled WGS sequence"/>
</dbReference>
<evidence type="ECO:0008006" key="6">
    <source>
        <dbReference type="Google" id="ProtNLM"/>
    </source>
</evidence>
<gene>
    <name evidence="3" type="ORF">DW780_16700</name>
    <name evidence="2" type="ORF">GAO51_02110</name>
</gene>
<dbReference type="PROSITE" id="PS51257">
    <property type="entry name" value="PROKAR_LIPOPROTEIN"/>
    <property type="match status" value="1"/>
</dbReference>
<dbReference type="Proteomes" id="UP000284785">
    <property type="component" value="Unassembled WGS sequence"/>
</dbReference>
<protein>
    <recommendedName>
        <fullName evidence="6">MAC/Perforin domain protein</fullName>
    </recommendedName>
</protein>
<dbReference type="EMBL" id="QSJP01000015">
    <property type="protein sequence ID" value="RHD86138.1"/>
    <property type="molecule type" value="Genomic_DNA"/>
</dbReference>
<dbReference type="AlphaFoldDB" id="A0A139KQQ7"/>
<reference evidence="2 5" key="2">
    <citation type="journal article" date="2019" name="Nat. Med.">
        <title>A library of human gut bacterial isolates paired with longitudinal multiomics data enables mechanistic microbiome research.</title>
        <authorList>
            <person name="Poyet M."/>
            <person name="Groussin M."/>
            <person name="Gibbons S.M."/>
            <person name="Avila-Pacheco J."/>
            <person name="Jiang X."/>
            <person name="Kearney S.M."/>
            <person name="Perrotta A.R."/>
            <person name="Berdy B."/>
            <person name="Zhao S."/>
            <person name="Lieberman T.D."/>
            <person name="Swanson P.K."/>
            <person name="Smith M."/>
            <person name="Roesemann S."/>
            <person name="Alexander J.E."/>
            <person name="Rich S.A."/>
            <person name="Livny J."/>
            <person name="Vlamakis H."/>
            <person name="Clish C."/>
            <person name="Bullock K."/>
            <person name="Deik A."/>
            <person name="Scott J."/>
            <person name="Pierce K.A."/>
            <person name="Xavier R.J."/>
            <person name="Alm E.J."/>
        </authorList>
    </citation>
    <scope>NUCLEOTIDE SEQUENCE [LARGE SCALE GENOMIC DNA]</scope>
    <source>
        <strain evidence="2 5">BIOML-A188</strain>
    </source>
</reference>
<dbReference type="EMBL" id="WCSY01000002">
    <property type="protein sequence ID" value="KAB4315414.1"/>
    <property type="molecule type" value="Genomic_DNA"/>
</dbReference>
<accession>A0A139KQQ7</accession>
<evidence type="ECO:0000313" key="2">
    <source>
        <dbReference type="EMBL" id="KAB4315414.1"/>
    </source>
</evidence>
<name>A0A139KQQ7_BACT4</name>
<dbReference type="RefSeq" id="WP_061473330.1">
    <property type="nucleotide sequence ID" value="NZ_CABJDH010000015.1"/>
</dbReference>
<feature type="chain" id="PRO_5040568170" description="MAC/Perforin domain protein" evidence="1">
    <location>
        <begin position="21"/>
        <end position="470"/>
    </location>
</feature>
<evidence type="ECO:0000313" key="5">
    <source>
        <dbReference type="Proteomes" id="UP000440614"/>
    </source>
</evidence>